<keyword evidence="1" id="KW-0812">Transmembrane</keyword>
<dbReference type="EMBL" id="OZ075143">
    <property type="protein sequence ID" value="CAL5036735.1"/>
    <property type="molecule type" value="Genomic_DNA"/>
</dbReference>
<reference evidence="4" key="1">
    <citation type="submission" date="2024-06" db="EMBL/GenBank/DDBJ databases">
        <authorList>
            <person name="Ryan C."/>
        </authorList>
    </citation>
    <scope>NUCLEOTIDE SEQUENCE [LARGE SCALE GENOMIC DNA]</scope>
</reference>
<dbReference type="Pfam" id="PF20100">
    <property type="entry name" value="DUF6490"/>
    <property type="match status" value="1"/>
</dbReference>
<dbReference type="AlphaFoldDB" id="A0ABC9DCC9"/>
<evidence type="ECO:0000313" key="2">
    <source>
        <dbReference type="EMBL" id="CAL5036735.1"/>
    </source>
</evidence>
<feature type="transmembrane region" description="Helical" evidence="1">
    <location>
        <begin position="32"/>
        <end position="50"/>
    </location>
</feature>
<keyword evidence="4" id="KW-1185">Reference proteome</keyword>
<dbReference type="EMBL" id="OZ075144">
    <property type="protein sequence ID" value="CAL5044618.1"/>
    <property type="molecule type" value="Genomic_DNA"/>
</dbReference>
<feature type="transmembrane region" description="Helical" evidence="1">
    <location>
        <begin position="93"/>
        <end position="117"/>
    </location>
</feature>
<dbReference type="Proteomes" id="UP001497457">
    <property type="component" value="Chromosome 33rd"/>
</dbReference>
<gene>
    <name evidence="2" type="ORF">URODEC1_LOCUS84100</name>
    <name evidence="3" type="ORF">URODEC1_LOCUS88394</name>
</gene>
<evidence type="ECO:0000313" key="3">
    <source>
        <dbReference type="EMBL" id="CAL5044618.1"/>
    </source>
</evidence>
<keyword evidence="1" id="KW-0472">Membrane</keyword>
<organism evidence="2 4">
    <name type="scientific">Urochloa decumbens</name>
    <dbReference type="NCBI Taxonomy" id="240449"/>
    <lineage>
        <taxon>Eukaryota</taxon>
        <taxon>Viridiplantae</taxon>
        <taxon>Streptophyta</taxon>
        <taxon>Embryophyta</taxon>
        <taxon>Tracheophyta</taxon>
        <taxon>Spermatophyta</taxon>
        <taxon>Magnoliopsida</taxon>
        <taxon>Liliopsida</taxon>
        <taxon>Poales</taxon>
        <taxon>Poaceae</taxon>
        <taxon>PACMAD clade</taxon>
        <taxon>Panicoideae</taxon>
        <taxon>Panicodae</taxon>
        <taxon>Paniceae</taxon>
        <taxon>Melinidinae</taxon>
        <taxon>Urochloa</taxon>
    </lineage>
</organism>
<reference evidence="2 4" key="2">
    <citation type="submission" date="2024-10" db="EMBL/GenBank/DDBJ databases">
        <authorList>
            <person name="Ryan C."/>
        </authorList>
    </citation>
    <scope>NUCLEOTIDE SEQUENCE [LARGE SCALE GENOMIC DNA]</scope>
</reference>
<evidence type="ECO:0000256" key="1">
    <source>
        <dbReference type="SAM" id="Phobius"/>
    </source>
</evidence>
<dbReference type="PANTHER" id="PTHR46610:SF11">
    <property type="entry name" value="PGG DOMAIN-CONTAINING PROTEIN"/>
    <property type="match status" value="1"/>
</dbReference>
<protein>
    <submittedName>
        <fullName evidence="2">Uncharacterized protein</fullName>
    </submittedName>
</protein>
<dbReference type="Proteomes" id="UP001497457">
    <property type="component" value="Chromosome 34rd"/>
</dbReference>
<proteinExistence type="predicted"/>
<dbReference type="PANTHER" id="PTHR46610">
    <property type="entry name" value="OS05G0181300 PROTEIN"/>
    <property type="match status" value="1"/>
</dbReference>
<evidence type="ECO:0000313" key="4">
    <source>
        <dbReference type="Proteomes" id="UP001497457"/>
    </source>
</evidence>
<keyword evidence="1" id="KW-1133">Transmembrane helix</keyword>
<sequence length="120" mass="12320">MDGQSALTKIGFAVLACNSALAIRNSWGDAGSVAFVVAADAVLALLFLCLREFERGRGGDGGNMGGPYSALARVGLAVMACNAALDARRDDTLSAALVLVCFSGLVILTGLFVRAFARAH</sequence>
<name>A0ABC9DCC9_9POAL</name>
<dbReference type="InterPro" id="IPR045501">
    <property type="entry name" value="DUF6490"/>
</dbReference>
<accession>A0ABC9DCC9</accession>